<dbReference type="InterPro" id="IPR004245">
    <property type="entry name" value="DUF229"/>
</dbReference>
<keyword evidence="2" id="KW-1185">Reference proteome</keyword>
<dbReference type="Proteomes" id="UP000694888">
    <property type="component" value="Unplaced"/>
</dbReference>
<dbReference type="RefSeq" id="XP_005106165.2">
    <property type="nucleotide sequence ID" value="XM_005106108.3"/>
</dbReference>
<dbReference type="GeneID" id="101851889"/>
<organism evidence="2 3">
    <name type="scientific">Aplysia californica</name>
    <name type="common">California sea hare</name>
    <dbReference type="NCBI Taxonomy" id="6500"/>
    <lineage>
        <taxon>Eukaryota</taxon>
        <taxon>Metazoa</taxon>
        <taxon>Spiralia</taxon>
        <taxon>Lophotrochozoa</taxon>
        <taxon>Mollusca</taxon>
        <taxon>Gastropoda</taxon>
        <taxon>Heterobranchia</taxon>
        <taxon>Euthyneura</taxon>
        <taxon>Tectipleura</taxon>
        <taxon>Aplysiida</taxon>
        <taxon>Aplysioidea</taxon>
        <taxon>Aplysiidae</taxon>
        <taxon>Aplysia</taxon>
    </lineage>
</organism>
<evidence type="ECO:0000313" key="2">
    <source>
        <dbReference type="Proteomes" id="UP000694888"/>
    </source>
</evidence>
<dbReference type="PANTHER" id="PTHR10974">
    <property type="entry name" value="FI08016P-RELATED"/>
    <property type="match status" value="1"/>
</dbReference>
<dbReference type="SUPFAM" id="SSF53649">
    <property type="entry name" value="Alkaline phosphatase-like"/>
    <property type="match status" value="1"/>
</dbReference>
<dbReference type="PANTHER" id="PTHR10974:SF1">
    <property type="entry name" value="FI08016P-RELATED"/>
    <property type="match status" value="1"/>
</dbReference>
<accession>A0ABM0K0X5</accession>
<keyword evidence="1" id="KW-1133">Transmembrane helix</keyword>
<sequence>MSLWKSTRRWVGVLLSRRISLNFLSIFLLFFITVILLMDAVRHQLPRLFDVQRHLRHTDASGAWLDALGGQDGGGAPSGWGCSHRKGYVRHMNYFEDRRFNVHNSLTEQEGQVCKHPELDPCDPQIIQFDRSADKVNCSIEEDWVYVDNGTFRISGRARRKYGKIICEYAPLVRGLDDYSARHAEHVKPMLDGTPLLTDFFKVACISPSGKRYHSIHAGVAYNRTLHERGDKVPLPPQAMGYDVFMFGFDSVSRMSWYRNLPKTRDYFVRMLGGMELEGYNIVGDGTVQALLPILAGNHERELPTARRGEPGSVFVDGFPWIWNDFREAGYVTAWAEDMAHIGTFQLRLNGFKKQPTDHSMRTYFLLAEAMYKRFEPFCVGSTPRHKRFQAWFRDLYTMYGGKRKFMFGFHSEFSHENNSDLKAIDDDMVEFLKNLNDSGFLNRTILILMSDHGARFSAMRNTSQGKLEERMPYFGFRFPPSFTETYPEAVNNFQINRRRLTTPFDIHATFHDILKYTGPGKGDIRSRGISLFKEVPKERSCADADVEPHWCACLDWHDVSEHSDRRIPLSVINFINRLTSHLSEKCARLTVKDVKSIYQISPNSQVLKFKKSADLHGDVPDLSDSMTSEYEYFLVTLMTSPGDGLFEVTVKHSIPTDSYEVNERGLSRINRYGNAPRCIQKEFPNLRPYCYCI</sequence>
<feature type="transmembrane region" description="Helical" evidence="1">
    <location>
        <begin position="21"/>
        <end position="38"/>
    </location>
</feature>
<dbReference type="Pfam" id="PF02995">
    <property type="entry name" value="DUF229"/>
    <property type="match status" value="1"/>
</dbReference>
<dbReference type="CDD" id="cd16021">
    <property type="entry name" value="ALP_like"/>
    <property type="match status" value="1"/>
</dbReference>
<evidence type="ECO:0000256" key="1">
    <source>
        <dbReference type="SAM" id="Phobius"/>
    </source>
</evidence>
<proteinExistence type="predicted"/>
<dbReference type="Gene3D" id="3.40.720.10">
    <property type="entry name" value="Alkaline Phosphatase, subunit A"/>
    <property type="match status" value="1"/>
</dbReference>
<evidence type="ECO:0000313" key="3">
    <source>
        <dbReference type="RefSeq" id="XP_005106165.2"/>
    </source>
</evidence>
<reference evidence="3" key="1">
    <citation type="submission" date="2025-08" db="UniProtKB">
        <authorList>
            <consortium name="RefSeq"/>
        </authorList>
    </citation>
    <scope>IDENTIFICATION</scope>
</reference>
<dbReference type="InterPro" id="IPR017850">
    <property type="entry name" value="Alkaline_phosphatase_core_sf"/>
</dbReference>
<protein>
    <submittedName>
        <fullName evidence="3">Uncharacterized protein LOC101851889</fullName>
    </submittedName>
</protein>
<gene>
    <name evidence="3" type="primary">LOC101851889</name>
</gene>
<keyword evidence="1" id="KW-0812">Transmembrane</keyword>
<name>A0ABM0K0X5_APLCA</name>
<keyword evidence="1" id="KW-0472">Membrane</keyword>